<dbReference type="SUPFAM" id="SSF53927">
    <property type="entry name" value="Cytidine deaminase-like"/>
    <property type="match status" value="1"/>
</dbReference>
<feature type="non-terminal residue" evidence="3">
    <location>
        <position position="187"/>
    </location>
</feature>
<dbReference type="EMBL" id="VZRJ01002075">
    <property type="protein sequence ID" value="NWV04049.1"/>
    <property type="molecule type" value="Genomic_DNA"/>
</dbReference>
<protein>
    <submittedName>
        <fullName evidence="3">ABEC1 enzyme</fullName>
    </submittedName>
</protein>
<organism evidence="3 4">
    <name type="scientific">Ptilonorhynchus violaceus</name>
    <name type="common">Satin bowerbird</name>
    <name type="synonym">Pyrrhocorax violaceus</name>
    <dbReference type="NCBI Taxonomy" id="28724"/>
    <lineage>
        <taxon>Eukaryota</taxon>
        <taxon>Metazoa</taxon>
        <taxon>Chordata</taxon>
        <taxon>Craniata</taxon>
        <taxon>Vertebrata</taxon>
        <taxon>Euteleostomi</taxon>
        <taxon>Archelosauria</taxon>
        <taxon>Archosauria</taxon>
        <taxon>Dinosauria</taxon>
        <taxon>Saurischia</taxon>
        <taxon>Theropoda</taxon>
        <taxon>Coelurosauria</taxon>
        <taxon>Aves</taxon>
        <taxon>Neognathae</taxon>
        <taxon>Neoaves</taxon>
        <taxon>Telluraves</taxon>
        <taxon>Australaves</taxon>
        <taxon>Passeriformes</taxon>
        <taxon>Ptilonorhynchidae</taxon>
        <taxon>Ptilonorhynchus</taxon>
    </lineage>
</organism>
<dbReference type="PANTHER" id="PTHR13857">
    <property type="entry name" value="MRNA EDITING ENZYME"/>
    <property type="match status" value="1"/>
</dbReference>
<dbReference type="Proteomes" id="UP000584880">
    <property type="component" value="Unassembled WGS sequence"/>
</dbReference>
<dbReference type="GO" id="GO:0008270">
    <property type="term" value="F:zinc ion binding"/>
    <property type="evidence" value="ECO:0007669"/>
    <property type="project" value="InterPro"/>
</dbReference>
<evidence type="ECO:0000256" key="1">
    <source>
        <dbReference type="ARBA" id="ARBA00022723"/>
    </source>
</evidence>
<dbReference type="PROSITE" id="PS00903">
    <property type="entry name" value="CYT_DCMP_DEAMINASES_1"/>
    <property type="match status" value="1"/>
</dbReference>
<dbReference type="PANTHER" id="PTHR13857:SF26">
    <property type="entry name" value="C-U-EDITING ENZYME APOBEC-1"/>
    <property type="match status" value="1"/>
</dbReference>
<dbReference type="Gene3D" id="3.40.140.10">
    <property type="entry name" value="Cytidine Deaminase, domain 2"/>
    <property type="match status" value="1"/>
</dbReference>
<reference evidence="3 4" key="1">
    <citation type="submission" date="2019-09" db="EMBL/GenBank/DDBJ databases">
        <title>Bird 10,000 Genomes (B10K) Project - Family phase.</title>
        <authorList>
            <person name="Zhang G."/>
        </authorList>
    </citation>
    <scope>NUCLEOTIDE SEQUENCE [LARGE SCALE GENOMIC DNA]</scope>
    <source>
        <strain evidence="3">B10K-DU-012-10</strain>
        <tissue evidence="3">Blood</tissue>
    </source>
</reference>
<keyword evidence="2" id="KW-0378">Hydrolase</keyword>
<proteinExistence type="predicted"/>
<keyword evidence="1" id="KW-0479">Metal-binding</keyword>
<dbReference type="GO" id="GO:0005737">
    <property type="term" value="C:cytoplasm"/>
    <property type="evidence" value="ECO:0007669"/>
    <property type="project" value="TreeGrafter"/>
</dbReference>
<dbReference type="AlphaFoldDB" id="A0A7K6BNR4"/>
<sequence length="187" mass="22833">FLKFLFCFSMYISRRTLRNQFDPRNSPPETYLLCELQWGERGRPWIHWLRNKEYKSCHAEVYFLREIFELRQPLYVNCYMTWYLSWSPCADCCYEIRDFLTRHPNVYIDIHVARLYYTHVKSNRTGLRILDRLPTVNHFVSISPDYYYCWETFIQGDADDDSWPVNFQSEITRNRSQLSYILQVSTL</sequence>
<dbReference type="GO" id="GO:0005634">
    <property type="term" value="C:nucleus"/>
    <property type="evidence" value="ECO:0007669"/>
    <property type="project" value="TreeGrafter"/>
</dbReference>
<gene>
    <name evidence="3" type="primary">Apobec1_1</name>
    <name evidence="3" type="ORF">PTIVIO_R15488</name>
</gene>
<name>A0A7K6BNR4_PTIVI</name>
<feature type="non-terminal residue" evidence="3">
    <location>
        <position position="1"/>
    </location>
</feature>
<keyword evidence="4" id="KW-1185">Reference proteome</keyword>
<evidence type="ECO:0000256" key="2">
    <source>
        <dbReference type="ARBA" id="ARBA00022801"/>
    </source>
</evidence>
<accession>A0A7K6BNR4</accession>
<evidence type="ECO:0000313" key="3">
    <source>
        <dbReference type="EMBL" id="NWV04049.1"/>
    </source>
</evidence>
<dbReference type="Pfam" id="PF18750">
    <property type="entry name" value="SNAD4"/>
    <property type="match status" value="1"/>
</dbReference>
<dbReference type="GO" id="GO:0016554">
    <property type="term" value="P:cytidine to uridine editing"/>
    <property type="evidence" value="ECO:0007669"/>
    <property type="project" value="TreeGrafter"/>
</dbReference>
<evidence type="ECO:0000313" key="4">
    <source>
        <dbReference type="Proteomes" id="UP000584880"/>
    </source>
</evidence>
<dbReference type="GO" id="GO:0003723">
    <property type="term" value="F:RNA binding"/>
    <property type="evidence" value="ECO:0007669"/>
    <property type="project" value="TreeGrafter"/>
</dbReference>
<dbReference type="InterPro" id="IPR050610">
    <property type="entry name" value="APOBEC_Cyt_Deaminase"/>
</dbReference>
<comment type="caution">
    <text evidence="3">The sequence shown here is derived from an EMBL/GenBank/DDBJ whole genome shotgun (WGS) entry which is preliminary data.</text>
</comment>
<dbReference type="GO" id="GO:0004126">
    <property type="term" value="F:cytidine deaminase activity"/>
    <property type="evidence" value="ECO:0007669"/>
    <property type="project" value="TreeGrafter"/>
</dbReference>
<dbReference type="InterPro" id="IPR016192">
    <property type="entry name" value="APOBEC/CMP_deaminase_Zn-bd"/>
</dbReference>
<dbReference type="InterPro" id="IPR016193">
    <property type="entry name" value="Cytidine_deaminase-like"/>
</dbReference>